<feature type="region of interest" description="Disordered" evidence="10">
    <location>
        <begin position="1"/>
        <end position="24"/>
    </location>
</feature>
<evidence type="ECO:0000256" key="6">
    <source>
        <dbReference type="ARBA" id="ARBA00023242"/>
    </source>
</evidence>
<organism evidence="12 13">
    <name type="scientific">Hymenochirus boettgeri</name>
    <name type="common">Congo dwarf clawed frog</name>
    <dbReference type="NCBI Taxonomy" id="247094"/>
    <lineage>
        <taxon>Eukaryota</taxon>
        <taxon>Metazoa</taxon>
        <taxon>Chordata</taxon>
        <taxon>Craniata</taxon>
        <taxon>Vertebrata</taxon>
        <taxon>Euteleostomi</taxon>
        <taxon>Amphibia</taxon>
        <taxon>Batrachia</taxon>
        <taxon>Anura</taxon>
        <taxon>Pipoidea</taxon>
        <taxon>Pipidae</taxon>
        <taxon>Pipinae</taxon>
        <taxon>Hymenochirus</taxon>
    </lineage>
</organism>
<dbReference type="GO" id="GO:0071038">
    <property type="term" value="P:TRAMP-dependent tRNA surveillance pathway"/>
    <property type="evidence" value="ECO:0007669"/>
    <property type="project" value="TreeGrafter"/>
</dbReference>
<evidence type="ECO:0000256" key="8">
    <source>
        <dbReference type="ARBA" id="ARBA00043023"/>
    </source>
</evidence>
<dbReference type="InterPro" id="IPR001878">
    <property type="entry name" value="Znf_CCHC"/>
</dbReference>
<feature type="region of interest" description="Disordered" evidence="10">
    <location>
        <begin position="118"/>
        <end position="147"/>
    </location>
</feature>
<accession>A0A8T2KE10</accession>
<evidence type="ECO:0000256" key="3">
    <source>
        <dbReference type="ARBA" id="ARBA00022737"/>
    </source>
</evidence>
<gene>
    <name evidence="12" type="ORF">GDO86_001250</name>
</gene>
<dbReference type="PROSITE" id="PS50158">
    <property type="entry name" value="ZF_CCHC"/>
    <property type="match status" value="3"/>
</dbReference>
<evidence type="ECO:0000256" key="4">
    <source>
        <dbReference type="ARBA" id="ARBA00022771"/>
    </source>
</evidence>
<feature type="compositionally biased region" description="Basic residues" evidence="10">
    <location>
        <begin position="475"/>
        <end position="485"/>
    </location>
</feature>
<dbReference type="Proteomes" id="UP000812440">
    <property type="component" value="Chromosome 1"/>
</dbReference>
<dbReference type="GO" id="GO:0071035">
    <property type="term" value="P:nuclear polyadenylation-dependent rRNA catabolic process"/>
    <property type="evidence" value="ECO:0007669"/>
    <property type="project" value="TreeGrafter"/>
</dbReference>
<feature type="compositionally biased region" description="Basic residues" evidence="10">
    <location>
        <begin position="548"/>
        <end position="559"/>
    </location>
</feature>
<dbReference type="GO" id="GO:0003723">
    <property type="term" value="F:RNA binding"/>
    <property type="evidence" value="ECO:0007669"/>
    <property type="project" value="TreeGrafter"/>
</dbReference>
<dbReference type="PANTHER" id="PTHR46543:SF1">
    <property type="entry name" value="ZINC FINGER CCHC DOMAIN-CONTAINING PROTEIN 7"/>
    <property type="match status" value="1"/>
</dbReference>
<keyword evidence="13" id="KW-1185">Reference proteome</keyword>
<name>A0A8T2KE10_9PIPI</name>
<dbReference type="SMART" id="SM00343">
    <property type="entry name" value="ZnF_C2HC"/>
    <property type="match status" value="5"/>
</dbReference>
<feature type="compositionally biased region" description="Basic and acidic residues" evidence="10">
    <location>
        <begin position="507"/>
        <end position="520"/>
    </location>
</feature>
<comment type="caution">
    <text evidence="12">The sequence shown here is derived from an EMBL/GenBank/DDBJ whole genome shotgun (WGS) entry which is preliminary data.</text>
</comment>
<dbReference type="EMBL" id="JAACNH010000001">
    <property type="protein sequence ID" value="KAG8454957.1"/>
    <property type="molecule type" value="Genomic_DNA"/>
</dbReference>
<feature type="region of interest" description="Disordered" evidence="10">
    <location>
        <begin position="445"/>
        <end position="559"/>
    </location>
</feature>
<evidence type="ECO:0000313" key="13">
    <source>
        <dbReference type="Proteomes" id="UP000812440"/>
    </source>
</evidence>
<dbReference type="InterPro" id="IPR051644">
    <property type="entry name" value="TRAMP_AT-DNA-binding"/>
</dbReference>
<feature type="compositionally biased region" description="Basic residues" evidence="10">
    <location>
        <begin position="521"/>
        <end position="534"/>
    </location>
</feature>
<dbReference type="InterPro" id="IPR036875">
    <property type="entry name" value="Znf_CCHC_sf"/>
</dbReference>
<evidence type="ECO:0000313" key="12">
    <source>
        <dbReference type="EMBL" id="KAG8454958.1"/>
    </source>
</evidence>
<dbReference type="GO" id="GO:0071031">
    <property type="term" value="P:nuclear mRNA surveillance of mRNA 3'-end processing"/>
    <property type="evidence" value="ECO:0007669"/>
    <property type="project" value="TreeGrafter"/>
</dbReference>
<comment type="subcellular location">
    <subcellularLocation>
        <location evidence="1">Nucleus</location>
    </subcellularLocation>
</comment>
<dbReference type="GO" id="GO:0008270">
    <property type="term" value="F:zinc ion binding"/>
    <property type="evidence" value="ECO:0007669"/>
    <property type="project" value="UniProtKB-KW"/>
</dbReference>
<proteinExistence type="predicted"/>
<reference evidence="12" key="1">
    <citation type="thesis" date="2020" institute="ProQuest LLC" country="789 East Eisenhower Parkway, Ann Arbor, MI, USA">
        <title>Comparative Genomics and Chromosome Evolution.</title>
        <authorList>
            <person name="Mudd A.B."/>
        </authorList>
    </citation>
    <scope>NUCLEOTIDE SEQUENCE</scope>
    <source>
        <strain evidence="12">Female2</strain>
        <tissue evidence="12">Blood</tissue>
    </source>
</reference>
<evidence type="ECO:0000256" key="1">
    <source>
        <dbReference type="ARBA" id="ARBA00004123"/>
    </source>
</evidence>
<dbReference type="AlphaFoldDB" id="A0A8T2KE10"/>
<keyword evidence="5" id="KW-0862">Zinc</keyword>
<dbReference type="SUPFAM" id="SSF57756">
    <property type="entry name" value="Retrovirus zinc finger-like domains"/>
    <property type="match status" value="2"/>
</dbReference>
<evidence type="ECO:0000256" key="9">
    <source>
        <dbReference type="PROSITE-ProRule" id="PRU00047"/>
    </source>
</evidence>
<dbReference type="GO" id="GO:0071037">
    <property type="term" value="P:nuclear polyadenylation-dependent snRNA catabolic process"/>
    <property type="evidence" value="ECO:0007669"/>
    <property type="project" value="TreeGrafter"/>
</dbReference>
<dbReference type="GO" id="GO:0071036">
    <property type="term" value="P:nuclear polyadenylation-dependent snoRNA catabolic process"/>
    <property type="evidence" value="ECO:0007669"/>
    <property type="project" value="TreeGrafter"/>
</dbReference>
<dbReference type="GO" id="GO:0071039">
    <property type="term" value="P:nuclear polyadenylation-dependent CUT catabolic process"/>
    <property type="evidence" value="ECO:0007669"/>
    <property type="project" value="TreeGrafter"/>
</dbReference>
<dbReference type="OrthoDB" id="7608935at2759"/>
<sequence>MFNNEEDLQAYEDDIYREETSSDEDIDSEVEFYLYSQVHYSQNLNESNLEEDDTKKCVLGTKQQVNTDRAKNEMQPDFIALSDSEAVVSDTSAVIILSDTIEEDSIYFSKVKKKLPGKSSTGQEIQYDPHTHSTPKSSIPHKKNLKSCHTGSIKSYGGGYIQEVVVIRGSSEEGEVTNKEDFSTSESEMSDFENWMLLGRTREDGDASIQLNLRGYRISNNDEEVGDEWSIGEKDLEAQIGNYPTFRRSNRYYTDKNVVCRNCEKRGHLSKNCPIPKKLPACCLCGERGHLQNSCPARYCLNCFLPGHFFKECIERAYWKKTCHRCSMPGHFADACPEIWRQYHITSKPGPIKKPKSGCSLKDVVYCCNCAAKGHCAYECPDCRMSKECFTACQLVFSYDRDQDIWKRKQRAKNKIKELEEAGLLHFERSEYKEILEDYTPPFKKRKTTHLKREHSFQKKMNPVTSGKHMDLNCNKKHKSKKKRFGLNQHEEEDFPRGSHKMSSKSKHNDSTELTDEKANGSKRKRRRKQKRKRGESLNVDESLFIIKQKKKKSKRNVD</sequence>
<keyword evidence="3" id="KW-0677">Repeat</keyword>
<protein>
    <recommendedName>
        <fullName evidence="7">Zinc finger CCHC domain-containing protein 7</fullName>
    </recommendedName>
    <alternativeName>
        <fullName evidence="8">TRAMP-like complex RNA-binding factor ZCCHC7</fullName>
    </alternativeName>
</protein>
<evidence type="ECO:0000256" key="2">
    <source>
        <dbReference type="ARBA" id="ARBA00022723"/>
    </source>
</evidence>
<evidence type="ECO:0000259" key="11">
    <source>
        <dbReference type="PROSITE" id="PS50158"/>
    </source>
</evidence>
<evidence type="ECO:0000256" key="7">
    <source>
        <dbReference type="ARBA" id="ARBA00041190"/>
    </source>
</evidence>
<dbReference type="Gene3D" id="4.10.60.10">
    <property type="entry name" value="Zinc finger, CCHC-type"/>
    <property type="match status" value="2"/>
</dbReference>
<feature type="domain" description="CCHC-type" evidence="11">
    <location>
        <begin position="282"/>
        <end position="296"/>
    </location>
</feature>
<dbReference type="GO" id="GO:0031499">
    <property type="term" value="C:TRAMP complex"/>
    <property type="evidence" value="ECO:0007669"/>
    <property type="project" value="TreeGrafter"/>
</dbReference>
<evidence type="ECO:0000256" key="5">
    <source>
        <dbReference type="ARBA" id="ARBA00022833"/>
    </source>
</evidence>
<dbReference type="EMBL" id="JAACNH010000001">
    <property type="protein sequence ID" value="KAG8454958.1"/>
    <property type="molecule type" value="Genomic_DNA"/>
</dbReference>
<keyword evidence="4 9" id="KW-0863">Zinc-finger</keyword>
<evidence type="ECO:0000256" key="10">
    <source>
        <dbReference type="SAM" id="MobiDB-lite"/>
    </source>
</evidence>
<dbReference type="Pfam" id="PF00098">
    <property type="entry name" value="zf-CCHC"/>
    <property type="match status" value="1"/>
</dbReference>
<keyword evidence="2" id="KW-0479">Metal-binding</keyword>
<dbReference type="PANTHER" id="PTHR46543">
    <property type="entry name" value="ZINC FINGER CCHC DOMAIN-CONTAINING PROTEIN 7"/>
    <property type="match status" value="1"/>
</dbReference>
<feature type="domain" description="CCHC-type" evidence="11">
    <location>
        <begin position="260"/>
        <end position="274"/>
    </location>
</feature>
<feature type="domain" description="CCHC-type" evidence="11">
    <location>
        <begin position="323"/>
        <end position="338"/>
    </location>
</feature>
<keyword evidence="6" id="KW-0539">Nucleus</keyword>